<dbReference type="PANTHER" id="PTHR39267:SF1">
    <property type="entry name" value="SURVIVAL MOTOR NEURON PROTEIN"/>
    <property type="match status" value="1"/>
</dbReference>
<proteinExistence type="predicted"/>
<evidence type="ECO:0000313" key="2">
    <source>
        <dbReference type="RefSeq" id="XP_022924342.1"/>
    </source>
</evidence>
<dbReference type="RefSeq" id="XP_022924342.1">
    <property type="nucleotide sequence ID" value="XM_023068574.1"/>
</dbReference>
<evidence type="ECO:0000313" key="1">
    <source>
        <dbReference type="Proteomes" id="UP000504609"/>
    </source>
</evidence>
<dbReference type="PANTHER" id="PTHR39267">
    <property type="entry name" value="SURVIVAL MOTOR NEURON-LIKE PROTEIN 1"/>
    <property type="match status" value="1"/>
</dbReference>
<reference evidence="2" key="1">
    <citation type="submission" date="2025-08" db="UniProtKB">
        <authorList>
            <consortium name="RefSeq"/>
        </authorList>
    </citation>
    <scope>IDENTIFICATION</scope>
    <source>
        <tissue evidence="2">Young leaves</tissue>
    </source>
</reference>
<dbReference type="GeneID" id="111431837"/>
<accession>A0A6J1E8M9</accession>
<sequence>MGRNRMYWDDSMPVKAMDESMTKYKIMHGQEAVCVPAEGGVFNGCGKNDEPKRCVNEEGNVEFEVNGTRNASEANENSTVEPQQGPIEHFNLDLKGEERYNQLLNQYYELEEKRQKVLEQLYQSGAGGWNYQDVSAGSEFGTSSAIQELPASASQPSQNHPIPSYFPSSFPIQAGPESSSFADDDIIKTAMDSAERAISSVKTVKKEKESEKHDDGVMAQNGPVICSETDLTAVFHAWYSAGFYTGKYLVEQSHPKKL</sequence>
<dbReference type="KEGG" id="cmos:111431837"/>
<keyword evidence="1" id="KW-1185">Reference proteome</keyword>
<dbReference type="Proteomes" id="UP000504609">
    <property type="component" value="Unplaced"/>
</dbReference>
<dbReference type="InterPro" id="IPR040424">
    <property type="entry name" value="Smn1"/>
</dbReference>
<protein>
    <submittedName>
        <fullName evidence="2">Uncharacterized protein LOC111431837</fullName>
    </submittedName>
</protein>
<gene>
    <name evidence="2" type="primary">LOC111431837</name>
</gene>
<name>A0A6J1E8M9_CUCMO</name>
<organism evidence="1 2">
    <name type="scientific">Cucurbita moschata</name>
    <name type="common">Winter crookneck squash</name>
    <name type="synonym">Cucurbita pepo var. moschata</name>
    <dbReference type="NCBI Taxonomy" id="3662"/>
    <lineage>
        <taxon>Eukaryota</taxon>
        <taxon>Viridiplantae</taxon>
        <taxon>Streptophyta</taxon>
        <taxon>Embryophyta</taxon>
        <taxon>Tracheophyta</taxon>
        <taxon>Spermatophyta</taxon>
        <taxon>Magnoliopsida</taxon>
        <taxon>eudicotyledons</taxon>
        <taxon>Gunneridae</taxon>
        <taxon>Pentapetalae</taxon>
        <taxon>rosids</taxon>
        <taxon>fabids</taxon>
        <taxon>Cucurbitales</taxon>
        <taxon>Cucurbitaceae</taxon>
        <taxon>Cucurbiteae</taxon>
        <taxon>Cucurbita</taxon>
    </lineage>
</organism>
<dbReference type="AlphaFoldDB" id="A0A6J1E8M9"/>